<proteinExistence type="predicted"/>
<dbReference type="Proteomes" id="UP000308836">
    <property type="component" value="Unassembled WGS sequence"/>
</dbReference>
<evidence type="ECO:0000313" key="2">
    <source>
        <dbReference type="Proteomes" id="UP000308836"/>
    </source>
</evidence>
<sequence>MASVKESVSVAMAAYNGEKYIQAQIQSILSQLGPEDEIVISVDPSNDRTIERIEAFGDQRIRWISGPGKGLIKNFENAIRQTKNDIVFLCDQDDLWDPKKVEHVCAAMQDADLVLHDCEVTDASLHVLHPSFFQIHPPTASFRKNILKNSFMGCCMAFRKRLKKEILPFPDDLPMHDQWIGLVALKKGKVKILDRPLLSYRRHQENESSMDHASVLQMLAWRVHLLKALWKRGIL</sequence>
<reference evidence="1" key="1">
    <citation type="submission" date="2019-04" db="EMBL/GenBank/DDBJ databases">
        <title>Microbes associate with the intestines of laboratory mice.</title>
        <authorList>
            <person name="Navarre W."/>
            <person name="Wong E."/>
            <person name="Huang K."/>
            <person name="Tropini C."/>
            <person name="Ng K."/>
            <person name="Yu B."/>
        </authorList>
    </citation>
    <scope>NUCLEOTIDE SEQUENCE</scope>
    <source>
        <strain evidence="1">NM09_H32</strain>
    </source>
</reference>
<evidence type="ECO:0000313" key="1">
    <source>
        <dbReference type="EMBL" id="TGY66872.1"/>
    </source>
</evidence>
<comment type="caution">
    <text evidence="1">The sequence shown here is derived from an EMBL/GenBank/DDBJ whole genome shotgun (WGS) entry which is preliminary data.</text>
</comment>
<organism evidence="1 2">
    <name type="scientific">Dubosiella muris</name>
    <dbReference type="NCBI Taxonomy" id="3038133"/>
    <lineage>
        <taxon>Bacteria</taxon>
        <taxon>Bacillati</taxon>
        <taxon>Bacillota</taxon>
        <taxon>Erysipelotrichia</taxon>
        <taxon>Erysipelotrichales</taxon>
        <taxon>Erysipelotrichaceae</taxon>
        <taxon>Dubosiella</taxon>
    </lineage>
</organism>
<dbReference type="EMBL" id="SRYG01000003">
    <property type="protein sequence ID" value="TGY66872.1"/>
    <property type="molecule type" value="Genomic_DNA"/>
</dbReference>
<protein>
    <submittedName>
        <fullName evidence="1">Glycosyltransferase family 2 protein</fullName>
    </submittedName>
</protein>
<accession>A0AC61R9D5</accession>
<name>A0AC61R9D5_9FIRM</name>
<keyword evidence="2" id="KW-1185">Reference proteome</keyword>
<gene>
    <name evidence="1" type="ORF">E5336_01950</name>
</gene>